<protein>
    <submittedName>
        <fullName evidence="1">Uncharacterized protein</fullName>
    </submittedName>
</protein>
<sequence length="82" mass="8969">MPCLIVIGAVNQNTPQENAGTFIGEGNLGGWDANMKINQGHGGYYGFFNFTPAWVNMNIDNMELVDGMVNDQDFKPLMGLDV</sequence>
<proteinExistence type="predicted"/>
<dbReference type="RefSeq" id="WP_206657956.1">
    <property type="nucleotide sequence ID" value="NZ_CP071182.1"/>
</dbReference>
<dbReference type="AlphaFoldDB" id="A0A9X7W0S6"/>
<evidence type="ECO:0000313" key="1">
    <source>
        <dbReference type="EMBL" id="QSO48626.1"/>
    </source>
</evidence>
<gene>
    <name evidence="1" type="ORF">JZ786_06560</name>
</gene>
<name>A0A9X7W0S6_9BACL</name>
<accession>A0A9X7W0S6</accession>
<dbReference type="EMBL" id="CP071182">
    <property type="protein sequence ID" value="QSO48626.1"/>
    <property type="molecule type" value="Genomic_DNA"/>
</dbReference>
<reference evidence="1 2" key="1">
    <citation type="submission" date="2021-02" db="EMBL/GenBank/DDBJ databases">
        <title>Alicyclobacillus curvatus sp. nov. and Alicyclobacillus mengziensis sp. nov., two acidophilic bacteria isolated from acid mine drainage.</title>
        <authorList>
            <person name="Huang Y."/>
        </authorList>
    </citation>
    <scope>NUCLEOTIDE SEQUENCE [LARGE SCALE GENOMIC DNA]</scope>
    <source>
        <strain evidence="1 2">S30H14</strain>
    </source>
</reference>
<dbReference type="Proteomes" id="UP000663505">
    <property type="component" value="Chromosome"/>
</dbReference>
<organism evidence="1 2">
    <name type="scientific">Alicyclobacillus mengziensis</name>
    <dbReference type="NCBI Taxonomy" id="2931921"/>
    <lineage>
        <taxon>Bacteria</taxon>
        <taxon>Bacillati</taxon>
        <taxon>Bacillota</taxon>
        <taxon>Bacilli</taxon>
        <taxon>Bacillales</taxon>
        <taxon>Alicyclobacillaceae</taxon>
        <taxon>Alicyclobacillus</taxon>
    </lineage>
</organism>
<keyword evidence="2" id="KW-1185">Reference proteome</keyword>
<dbReference type="KEGG" id="afx:JZ786_06560"/>
<evidence type="ECO:0000313" key="2">
    <source>
        <dbReference type="Proteomes" id="UP000663505"/>
    </source>
</evidence>